<sequence>MAHSITRIGQEARDNHVTKTAELATNLFIDPATNQPNVKGLILAGSADFKTKLSESGRFDPHLQAKILKVVDISYGGEEGFNQAIKMSQEILFNVKFIQEQHLLGKYFEEVNQDTGKYVVGILIVYENLEINRYVLKNSKTDEIFVKQLNEEEENNESNFRDPVTSDKLEIQEKMSLLEWLADEYKSFGCTLEFVTNKSQEGSQFCRGFGGIGGILRYQLDMRSFDEFADDEVEEDAEVYDVGEAEDDSE</sequence>
<dbReference type="SUPFAM" id="SSF55315">
    <property type="entry name" value="L30e-like"/>
    <property type="match status" value="1"/>
</dbReference>
<dbReference type="InterPro" id="IPR005142">
    <property type="entry name" value="eRF1_3"/>
</dbReference>
<dbReference type="EMBL" id="CM007658">
    <property type="protein sequence ID" value="ONH93012.1"/>
    <property type="molecule type" value="Genomic_DNA"/>
</dbReference>
<name>M5W1A5_PRUPE</name>
<dbReference type="STRING" id="3760.M5W1A5"/>
<protein>
    <recommendedName>
        <fullName evidence="5">eRF1 domain-containing protein</fullName>
    </recommendedName>
</protein>
<dbReference type="PANTHER" id="PTHR10113">
    <property type="entry name" value="PEPTIDE CHAIN RELEASE FACTOR SUBUNIT 1"/>
    <property type="match status" value="1"/>
</dbReference>
<dbReference type="Gramene" id="ONH93012">
    <property type="protein sequence ID" value="ONH93012"/>
    <property type="gene ID" value="PRUPE_8G207900"/>
</dbReference>
<proteinExistence type="predicted"/>
<dbReference type="OMA" id="WLADEYM"/>
<dbReference type="eggNOG" id="KOG0688">
    <property type="taxonomic scope" value="Eukaryota"/>
</dbReference>
<accession>M5W1A5</accession>
<dbReference type="InterPro" id="IPR029064">
    <property type="entry name" value="Ribosomal_eL30-like_sf"/>
</dbReference>
<dbReference type="Gene3D" id="3.30.420.60">
    <property type="entry name" value="eRF1 domain 2"/>
    <property type="match status" value="1"/>
</dbReference>
<gene>
    <name evidence="3" type="ORF">PRUPE_8G207900</name>
</gene>
<keyword evidence="4" id="KW-1185">Reference proteome</keyword>
<evidence type="ECO:0000313" key="3">
    <source>
        <dbReference type="EMBL" id="ONH93012.1"/>
    </source>
</evidence>
<dbReference type="GO" id="GO:0003747">
    <property type="term" value="F:translation release factor activity"/>
    <property type="evidence" value="ECO:0007669"/>
    <property type="project" value="InterPro"/>
</dbReference>
<dbReference type="InterPro" id="IPR042226">
    <property type="entry name" value="eFR1_2_sf"/>
</dbReference>
<dbReference type="HOGENOM" id="CLU_035759_2_2_1"/>
<dbReference type="Gene3D" id="3.30.1330.30">
    <property type="match status" value="1"/>
</dbReference>
<evidence type="ECO:0008006" key="5">
    <source>
        <dbReference type="Google" id="ProtNLM"/>
    </source>
</evidence>
<dbReference type="Proteomes" id="UP000006882">
    <property type="component" value="Chromosome G8"/>
</dbReference>
<reference evidence="3 4" key="1">
    <citation type="journal article" date="2013" name="Nat. Genet.">
        <title>The high-quality draft genome of peach (Prunus persica) identifies unique patterns of genetic diversity, domestication and genome evolution.</title>
        <authorList>
            <consortium name="International Peach Genome Initiative"/>
            <person name="Verde I."/>
            <person name="Abbott A.G."/>
            <person name="Scalabrin S."/>
            <person name="Jung S."/>
            <person name="Shu S."/>
            <person name="Marroni F."/>
            <person name="Zhebentyayeva T."/>
            <person name="Dettori M.T."/>
            <person name="Grimwood J."/>
            <person name="Cattonaro F."/>
            <person name="Zuccolo A."/>
            <person name="Rossini L."/>
            <person name="Jenkins J."/>
            <person name="Vendramin E."/>
            <person name="Meisel L.A."/>
            <person name="Decroocq V."/>
            <person name="Sosinski B."/>
            <person name="Prochnik S."/>
            <person name="Mitros T."/>
            <person name="Policriti A."/>
            <person name="Cipriani G."/>
            <person name="Dondini L."/>
            <person name="Ficklin S."/>
            <person name="Goodstein D.M."/>
            <person name="Xuan P."/>
            <person name="Del Fabbro C."/>
            <person name="Aramini V."/>
            <person name="Copetti D."/>
            <person name="Gonzalez S."/>
            <person name="Horner D.S."/>
            <person name="Falchi R."/>
            <person name="Lucas S."/>
            <person name="Mica E."/>
            <person name="Maldonado J."/>
            <person name="Lazzari B."/>
            <person name="Bielenberg D."/>
            <person name="Pirona R."/>
            <person name="Miculan M."/>
            <person name="Barakat A."/>
            <person name="Testolin R."/>
            <person name="Stella A."/>
            <person name="Tartarini S."/>
            <person name="Tonutti P."/>
            <person name="Arus P."/>
            <person name="Orellana A."/>
            <person name="Wells C."/>
            <person name="Main D."/>
            <person name="Vizzotto G."/>
            <person name="Silva H."/>
            <person name="Salamini F."/>
            <person name="Schmutz J."/>
            <person name="Morgante M."/>
            <person name="Rokhsar D.S."/>
        </authorList>
    </citation>
    <scope>NUCLEOTIDE SEQUENCE [LARGE SCALE GENOMIC DNA]</scope>
    <source>
        <strain evidence="4">cv. Nemared</strain>
    </source>
</reference>
<dbReference type="Pfam" id="PF03465">
    <property type="entry name" value="eRF1_3"/>
    <property type="match status" value="1"/>
</dbReference>
<dbReference type="FunFam" id="3.30.1330.30:FF:000032">
    <property type="entry name" value="Eukaryotic peptide chain release factor subunit 1"/>
    <property type="match status" value="1"/>
</dbReference>
<evidence type="ECO:0000313" key="4">
    <source>
        <dbReference type="Proteomes" id="UP000006882"/>
    </source>
</evidence>
<feature type="domain" description="eRF1" evidence="1">
    <location>
        <begin position="3"/>
        <end position="92"/>
    </location>
</feature>
<evidence type="ECO:0000259" key="2">
    <source>
        <dbReference type="Pfam" id="PF03465"/>
    </source>
</evidence>
<feature type="domain" description="eRF1" evidence="2">
    <location>
        <begin position="97"/>
        <end position="220"/>
    </location>
</feature>
<dbReference type="AlphaFoldDB" id="M5W1A5"/>
<evidence type="ECO:0000259" key="1">
    <source>
        <dbReference type="Pfam" id="PF03464"/>
    </source>
</evidence>
<organism evidence="3 4">
    <name type="scientific">Prunus persica</name>
    <name type="common">Peach</name>
    <name type="synonym">Amygdalus persica</name>
    <dbReference type="NCBI Taxonomy" id="3760"/>
    <lineage>
        <taxon>Eukaryota</taxon>
        <taxon>Viridiplantae</taxon>
        <taxon>Streptophyta</taxon>
        <taxon>Embryophyta</taxon>
        <taxon>Tracheophyta</taxon>
        <taxon>Spermatophyta</taxon>
        <taxon>Magnoliopsida</taxon>
        <taxon>eudicotyledons</taxon>
        <taxon>Gunneridae</taxon>
        <taxon>Pentapetalae</taxon>
        <taxon>rosids</taxon>
        <taxon>fabids</taxon>
        <taxon>Rosales</taxon>
        <taxon>Rosaceae</taxon>
        <taxon>Amygdaloideae</taxon>
        <taxon>Amygdaleae</taxon>
        <taxon>Prunus</taxon>
    </lineage>
</organism>
<dbReference type="SUPFAM" id="SSF53137">
    <property type="entry name" value="Translational machinery components"/>
    <property type="match status" value="1"/>
</dbReference>
<dbReference type="InterPro" id="IPR005141">
    <property type="entry name" value="eRF1_2"/>
</dbReference>
<dbReference type="InterPro" id="IPR004403">
    <property type="entry name" value="Peptide_chain-rel_eRF1/aRF1"/>
</dbReference>
<dbReference type="Pfam" id="PF03464">
    <property type="entry name" value="eRF1_2"/>
    <property type="match status" value="1"/>
</dbReference>